<dbReference type="AlphaFoldDB" id="A0AAU9TTD1"/>
<dbReference type="EMBL" id="CAKOGL010000007">
    <property type="protein sequence ID" value="CAH2088845.1"/>
    <property type="molecule type" value="Genomic_DNA"/>
</dbReference>
<dbReference type="Proteomes" id="UP001153954">
    <property type="component" value="Unassembled WGS sequence"/>
</dbReference>
<name>A0AAU9TTD1_EUPED</name>
<evidence type="ECO:0000313" key="2">
    <source>
        <dbReference type="EMBL" id="CAH2088845.1"/>
    </source>
</evidence>
<feature type="compositionally biased region" description="Acidic residues" evidence="1">
    <location>
        <begin position="97"/>
        <end position="117"/>
    </location>
</feature>
<gene>
    <name evidence="2" type="ORF">EEDITHA_LOCUS4965</name>
</gene>
<comment type="caution">
    <text evidence="2">The sequence shown here is derived from an EMBL/GenBank/DDBJ whole genome shotgun (WGS) entry which is preliminary data.</text>
</comment>
<feature type="region of interest" description="Disordered" evidence="1">
    <location>
        <begin position="93"/>
        <end position="117"/>
    </location>
</feature>
<protein>
    <submittedName>
        <fullName evidence="2">Uncharacterized protein</fullName>
    </submittedName>
</protein>
<accession>A0AAU9TTD1</accession>
<keyword evidence="3" id="KW-1185">Reference proteome</keyword>
<organism evidence="2 3">
    <name type="scientific">Euphydryas editha</name>
    <name type="common">Edith's checkerspot</name>
    <dbReference type="NCBI Taxonomy" id="104508"/>
    <lineage>
        <taxon>Eukaryota</taxon>
        <taxon>Metazoa</taxon>
        <taxon>Ecdysozoa</taxon>
        <taxon>Arthropoda</taxon>
        <taxon>Hexapoda</taxon>
        <taxon>Insecta</taxon>
        <taxon>Pterygota</taxon>
        <taxon>Neoptera</taxon>
        <taxon>Endopterygota</taxon>
        <taxon>Lepidoptera</taxon>
        <taxon>Glossata</taxon>
        <taxon>Ditrysia</taxon>
        <taxon>Papilionoidea</taxon>
        <taxon>Nymphalidae</taxon>
        <taxon>Nymphalinae</taxon>
        <taxon>Euphydryas</taxon>
    </lineage>
</organism>
<reference evidence="2" key="1">
    <citation type="submission" date="2022-03" db="EMBL/GenBank/DDBJ databases">
        <authorList>
            <person name="Tunstrom K."/>
        </authorList>
    </citation>
    <scope>NUCLEOTIDE SEQUENCE</scope>
</reference>
<evidence type="ECO:0000313" key="3">
    <source>
        <dbReference type="Proteomes" id="UP001153954"/>
    </source>
</evidence>
<sequence>MSPTVHKILMHGATVISHSILPIGQLSEEAAEARNKHFRLYRLNFSRKFDRVKCNKDIINRLLLSSDPLLSSNRKQPRKRSKTFCSETLSLLLPENEKEEIDTDNDDENDDESDFDD</sequence>
<proteinExistence type="predicted"/>
<evidence type="ECO:0000256" key="1">
    <source>
        <dbReference type="SAM" id="MobiDB-lite"/>
    </source>
</evidence>